<dbReference type="SUPFAM" id="SSF55103">
    <property type="entry name" value="FAD-linked oxidases, C-terminal domain"/>
    <property type="match status" value="1"/>
</dbReference>
<keyword evidence="11" id="KW-1185">Reference proteome</keyword>
<dbReference type="FunFam" id="3.30.465.10:FF:000014">
    <property type="entry name" value="D-lactate dehydrogenase (Cytochrome), putative"/>
    <property type="match status" value="1"/>
</dbReference>
<feature type="compositionally biased region" description="Low complexity" evidence="8">
    <location>
        <begin position="683"/>
        <end position="695"/>
    </location>
</feature>
<keyword evidence="3" id="KW-0285">Flavoprotein</keyword>
<feature type="compositionally biased region" description="Low complexity" evidence="8">
    <location>
        <begin position="573"/>
        <end position="584"/>
    </location>
</feature>
<feature type="compositionally biased region" description="Low complexity" evidence="8">
    <location>
        <begin position="1191"/>
        <end position="1210"/>
    </location>
</feature>
<dbReference type="GO" id="GO:1903457">
    <property type="term" value="P:lactate catabolic process"/>
    <property type="evidence" value="ECO:0007669"/>
    <property type="project" value="TreeGrafter"/>
</dbReference>
<dbReference type="Gene3D" id="3.30.465.10">
    <property type="match status" value="1"/>
</dbReference>
<evidence type="ECO:0000256" key="1">
    <source>
        <dbReference type="ARBA" id="ARBA00001974"/>
    </source>
</evidence>
<evidence type="ECO:0000256" key="2">
    <source>
        <dbReference type="ARBA" id="ARBA00008000"/>
    </source>
</evidence>
<proteinExistence type="inferred from homology"/>
<comment type="catalytic activity">
    <reaction evidence="7">
        <text>(R)-lactate + 2 Fe(III)-[cytochrome c] = 2 Fe(II)-[cytochrome c] + pyruvate + 2 H(+)</text>
        <dbReference type="Rhea" id="RHEA:13521"/>
        <dbReference type="Rhea" id="RHEA-COMP:10350"/>
        <dbReference type="Rhea" id="RHEA-COMP:14399"/>
        <dbReference type="ChEBI" id="CHEBI:15361"/>
        <dbReference type="ChEBI" id="CHEBI:15378"/>
        <dbReference type="ChEBI" id="CHEBI:16004"/>
        <dbReference type="ChEBI" id="CHEBI:29033"/>
        <dbReference type="ChEBI" id="CHEBI:29034"/>
        <dbReference type="EC" id="1.1.2.4"/>
    </reaction>
</comment>
<dbReference type="STRING" id="5454.A0A163EIP0"/>
<feature type="compositionally biased region" description="Pro residues" evidence="8">
    <location>
        <begin position="1267"/>
        <end position="1276"/>
    </location>
</feature>
<keyword evidence="5" id="KW-0560">Oxidoreductase</keyword>
<evidence type="ECO:0000256" key="8">
    <source>
        <dbReference type="SAM" id="MobiDB-lite"/>
    </source>
</evidence>
<comment type="cofactor">
    <cofactor evidence="1">
        <name>FAD</name>
        <dbReference type="ChEBI" id="CHEBI:57692"/>
    </cofactor>
</comment>
<feature type="compositionally biased region" description="Polar residues" evidence="8">
    <location>
        <begin position="560"/>
        <end position="569"/>
    </location>
</feature>
<feature type="region of interest" description="Disordered" evidence="8">
    <location>
        <begin position="888"/>
        <end position="934"/>
    </location>
</feature>
<feature type="domain" description="FAD-binding PCMH-type" evidence="9">
    <location>
        <begin position="1366"/>
        <end position="1543"/>
    </location>
</feature>
<dbReference type="GO" id="GO:0005739">
    <property type="term" value="C:mitochondrion"/>
    <property type="evidence" value="ECO:0007669"/>
    <property type="project" value="TreeGrafter"/>
</dbReference>
<evidence type="ECO:0000313" key="11">
    <source>
        <dbReference type="Proteomes" id="UP000076837"/>
    </source>
</evidence>
<evidence type="ECO:0000256" key="7">
    <source>
        <dbReference type="ARBA" id="ARBA00051436"/>
    </source>
</evidence>
<dbReference type="Proteomes" id="UP000076837">
    <property type="component" value="Unassembled WGS sequence"/>
</dbReference>
<evidence type="ECO:0000256" key="5">
    <source>
        <dbReference type="ARBA" id="ARBA00023002"/>
    </source>
</evidence>
<dbReference type="PANTHER" id="PTHR11748">
    <property type="entry name" value="D-LACTATE DEHYDROGENASE"/>
    <property type="match status" value="1"/>
</dbReference>
<feature type="compositionally biased region" description="Basic and acidic residues" evidence="8">
    <location>
        <begin position="585"/>
        <end position="594"/>
    </location>
</feature>
<dbReference type="InterPro" id="IPR016164">
    <property type="entry name" value="FAD-linked_Oxase-like_C"/>
</dbReference>
<evidence type="ECO:0000256" key="6">
    <source>
        <dbReference type="ARBA" id="ARBA00038897"/>
    </source>
</evidence>
<dbReference type="InterPro" id="IPR036318">
    <property type="entry name" value="FAD-bd_PCMH-like_sf"/>
</dbReference>
<reference evidence="10 11" key="1">
    <citation type="journal article" date="2016" name="Sci. Rep.">
        <title>Draft genome sequencing and secretome analysis of fungal phytopathogen Ascochyta rabiei provides insight into the necrotrophic effector repertoire.</title>
        <authorList>
            <person name="Verma S."/>
            <person name="Gazara R.K."/>
            <person name="Nizam S."/>
            <person name="Parween S."/>
            <person name="Chattopadhyay D."/>
            <person name="Verma P.K."/>
        </authorList>
    </citation>
    <scope>NUCLEOTIDE SEQUENCE [LARGE SCALE GENOMIC DNA]</scope>
    <source>
        <strain evidence="10 11">ArDII</strain>
    </source>
</reference>
<feature type="region of interest" description="Disordered" evidence="8">
    <location>
        <begin position="547"/>
        <end position="664"/>
    </location>
</feature>
<dbReference type="InterPro" id="IPR004113">
    <property type="entry name" value="FAD-bd_oxidored_4_C"/>
</dbReference>
<dbReference type="SUPFAM" id="SSF56176">
    <property type="entry name" value="FAD-binding/transporter-associated domain-like"/>
    <property type="match status" value="1"/>
</dbReference>
<accession>A0A163EIP0</accession>
<name>A0A163EIP0_DIDRA</name>
<sequence length="1814" mass="196386">MSKDRRTSVDAVQAAAAMAHSPTMHRHTASDTGDMFSRRSSRALSFSSDRPSVASSVTFQMPTTVRPLPAYIAASVASQMVTDNHNAQLRHADSEHEELENAIFSDQALSLLNGFLDHLLFAFLSTARSPSLAATRPAMSEVLKPRLAREAAEAADEELQGLLSGEDDDESFPIDSDRAIDRWDVEKVWKRTRLRIMVYTRLGEMEDEDEERYVQQERGLSMDEDGDEEAGLVSWASAIFLTSVVEYIAEQTLLIAGQAAYARMASRSKKSQHDQDADDLALERLVIEEPDVEKIALNSALGRLWRTWRKRVRSSVLPLSPNRGIRPNSSYASLHGRRGSQAAADDSYYVEPTPISDRAPSETDIAANIPLPITARDIDEIEVPGLARTYENAESSGTQTPVSSRPQRPSSVIVLASAENFRRRHNVERPTSMPGPEALPLVVPSRSRMDEKEEGEENQLETPFETPMTSTFDRSPYIGDQNRIEPSLLLHKGEGNAHDAMLAAALATSPKDDQDQSGVEPDTPTSVMTTSSDTYDVEPKVLQSKRMSIGKSGPPGIVRTFSTRSSSLKSPRETPTATPTAPTHAEARSYLDDHSEGEEIEGPQAIGVARTSDVPIRSSPTPSVEPWTERAKVVSAQGGYVEVQPTPRSVPLRNTPTPDSKPIIPERSVARNDVLKRAGPNVGSAGLATLAGTASPPRRRDATPPTSGRTSLPSLQEVEYCKPQQTVASEQTMRRNSPTFSNRSRTQSPHLARDVAVAMAGQQGSRHSTEETLRSPSVAAGSIVEKPGVKRVGSTSSKKSGSISRLPNPRDSDPQLSRNLSGRMSEEDIERQFEELVQGKETVKYTLTPENMRALDESPAAVRKAEPERPSNPSVTVYPRVDAHKDHAFGANALPTKSTSKGRVPGAPHHKPSPSRKVITRPLAREPRVESESMRDFADFIRSTGPSPGQEKAVQPFVNISGNGLKSADGSSASIGRKSSTKHLSSRNLDGPTARPRVNMEPRSPAGLSTGNDDLIDFIRQGPPNGPEGQPRIPRSVAPFRSTVDSDQFETMLGDHGNVESAYGSKASTLDSQHSIQTSNSKTGLIAPPNVVQPAYSNTPQKLSGSMTSSSEPVITRTRRRIKDPYAIDFSDEDDEDEDQLTALPASNKPPAPRQESLMDFLNEMEPPSAPSASKPQPFMLSQETIAVAKARANSSTSSVSSSATATRSNGGSNGAAPPMGFPSSSGAETTRAHKPRVAARAPVVGDVRANRSTTSELADFLRNSGPPEPVGPPPGARKEEEKKKSSNMKFWRKNKEKTFTTFASKTPSPISKNNNRDLKMAYRYSVSQSSIGSLISEVTQHSIEYSTDPSERDSKANTAHSPVSADEIPVTVFFPKCTSDVSMILKACNERRIPVTSFSGGTSFGGALTSTRGGICISFERMKEIVALHQDDLDVVVQPGLGWVELNEQLKDKGVFFPVDPAPGASIGGMIAMSCSGTNAYRYGTMKEWVVSLTAVFADGTVVRTHRRPRKSAAGYDLTHLVIGSEGTLALVTEATLKLAVLPQNLHVGLVTFDTFQQGVDIVVALQRAGHQLEALELADGPQVHAINHSRLAQVALPEKPTLWLKFAGSSPQLVRDQIRTVKSLCEKQKALTHEITSDKSRVDVLWGARKCIGNALVAMKKNPTDLFMHSDCAVPISNLAALVEGTQKLIQEANAASQASSPDSKQPWFCANVGHVGDGNVHSSIICPAADKPRVDEVLRKVAKLALSLEGTVTGEHGVGLKQRDALADEVGMEGISIMRRVKGALDPKGILNPDKVFTLENDELRSEKAKL</sequence>
<comment type="caution">
    <text evidence="10">The sequence shown here is derived from an EMBL/GenBank/DDBJ whole genome shotgun (WGS) entry which is preliminary data.</text>
</comment>
<feature type="compositionally biased region" description="Polar residues" evidence="8">
    <location>
        <begin position="1066"/>
        <end position="1083"/>
    </location>
</feature>
<evidence type="ECO:0000313" key="10">
    <source>
        <dbReference type="EMBL" id="KZM23716.1"/>
    </source>
</evidence>
<dbReference type="GO" id="GO:0004458">
    <property type="term" value="F:D-lactate dehydrogenase (cytochrome) activity"/>
    <property type="evidence" value="ECO:0007669"/>
    <property type="project" value="UniProtKB-EC"/>
</dbReference>
<dbReference type="InterPro" id="IPR016169">
    <property type="entry name" value="FAD-bd_PCMH_sub2"/>
</dbReference>
<feature type="region of interest" description="Disordered" evidence="8">
    <location>
        <begin position="390"/>
        <end position="409"/>
    </location>
</feature>
<evidence type="ECO:0000256" key="3">
    <source>
        <dbReference type="ARBA" id="ARBA00022630"/>
    </source>
</evidence>
<dbReference type="FunFam" id="1.10.45.10:FF:000001">
    <property type="entry name" value="D-lactate dehydrogenase mitochondrial"/>
    <property type="match status" value="1"/>
</dbReference>
<dbReference type="FunFam" id="3.30.70.2740:FF:000001">
    <property type="entry name" value="D-lactate dehydrogenase mitochondrial"/>
    <property type="match status" value="1"/>
</dbReference>
<dbReference type="Pfam" id="PF01565">
    <property type="entry name" value="FAD_binding_4"/>
    <property type="match status" value="1"/>
</dbReference>
<dbReference type="PANTHER" id="PTHR11748:SF116">
    <property type="entry name" value="D-LACTATE DEHYDROGENASE (CYTOCHROME) (AFU_ORTHOLOGUE AFUA_7G02560)"/>
    <property type="match status" value="1"/>
</dbReference>
<dbReference type="GO" id="GO:0008720">
    <property type="term" value="F:D-lactate dehydrogenase (NAD+) activity"/>
    <property type="evidence" value="ECO:0007669"/>
    <property type="project" value="TreeGrafter"/>
</dbReference>
<dbReference type="Pfam" id="PF02913">
    <property type="entry name" value="FAD-oxidase_C"/>
    <property type="match status" value="1"/>
</dbReference>
<keyword evidence="4" id="KW-0274">FAD</keyword>
<feature type="compositionally biased region" description="Polar residues" evidence="8">
    <location>
        <begin position="1095"/>
        <end position="1113"/>
    </location>
</feature>
<evidence type="ECO:0000256" key="4">
    <source>
        <dbReference type="ARBA" id="ARBA00022827"/>
    </source>
</evidence>
<dbReference type="InterPro" id="IPR016171">
    <property type="entry name" value="Vanillyl_alc_oxidase_C-sub2"/>
</dbReference>
<dbReference type="InterPro" id="IPR016166">
    <property type="entry name" value="FAD-bd_PCMH"/>
</dbReference>
<feature type="compositionally biased region" description="Basic and acidic residues" evidence="8">
    <location>
        <begin position="923"/>
        <end position="934"/>
    </location>
</feature>
<feature type="compositionally biased region" description="Polar residues" evidence="8">
    <location>
        <begin position="960"/>
        <end position="978"/>
    </location>
</feature>
<feature type="region of interest" description="Disordered" evidence="8">
    <location>
        <begin position="508"/>
        <end position="533"/>
    </location>
</feature>
<protein>
    <recommendedName>
        <fullName evidence="6">D-lactate dehydrogenase (cytochrome)</fullName>
        <ecNumber evidence="6">1.1.2.4</ecNumber>
    </recommendedName>
</protein>
<feature type="compositionally biased region" description="Polar residues" evidence="8">
    <location>
        <begin position="523"/>
        <end position="533"/>
    </location>
</feature>
<gene>
    <name evidence="10" type="ORF">ST47_g5127</name>
</gene>
<evidence type="ECO:0000259" key="9">
    <source>
        <dbReference type="PROSITE" id="PS51387"/>
    </source>
</evidence>
<dbReference type="EC" id="1.1.2.4" evidence="6"/>
<comment type="similarity">
    <text evidence="2">Belongs to the FAD-binding oxidoreductase/transferase type 4 family.</text>
</comment>
<dbReference type="EMBL" id="JYNV01000186">
    <property type="protein sequence ID" value="KZM23716.1"/>
    <property type="molecule type" value="Genomic_DNA"/>
</dbReference>
<dbReference type="InterPro" id="IPR006094">
    <property type="entry name" value="Oxid_FAD_bind_N"/>
</dbReference>
<feature type="region of interest" description="Disordered" evidence="8">
    <location>
        <begin position="342"/>
        <end position="363"/>
    </location>
</feature>
<feature type="region of interest" description="Disordered" evidence="8">
    <location>
        <begin position="677"/>
        <end position="827"/>
    </location>
</feature>
<feature type="compositionally biased region" description="Acidic residues" evidence="8">
    <location>
        <begin position="1130"/>
        <end position="1140"/>
    </location>
</feature>
<feature type="compositionally biased region" description="Polar residues" evidence="8">
    <location>
        <begin position="704"/>
        <end position="714"/>
    </location>
</feature>
<dbReference type="GO" id="GO:0071949">
    <property type="term" value="F:FAD binding"/>
    <property type="evidence" value="ECO:0007669"/>
    <property type="project" value="InterPro"/>
</dbReference>
<feature type="compositionally biased region" description="Low complexity" evidence="8">
    <location>
        <begin position="790"/>
        <end position="805"/>
    </location>
</feature>
<feature type="region of interest" description="Disordered" evidence="8">
    <location>
        <begin position="960"/>
        <end position="1290"/>
    </location>
</feature>
<dbReference type="PROSITE" id="PS51387">
    <property type="entry name" value="FAD_PCMH"/>
    <property type="match status" value="1"/>
</dbReference>
<dbReference type="Gene3D" id="3.30.70.2740">
    <property type="match status" value="1"/>
</dbReference>
<organism evidence="10 11">
    <name type="scientific">Didymella rabiei</name>
    <name type="common">Chickpea ascochyta blight fungus</name>
    <name type="synonym">Mycosphaerella rabiei</name>
    <dbReference type="NCBI Taxonomy" id="5454"/>
    <lineage>
        <taxon>Eukaryota</taxon>
        <taxon>Fungi</taxon>
        <taxon>Dikarya</taxon>
        <taxon>Ascomycota</taxon>
        <taxon>Pezizomycotina</taxon>
        <taxon>Dothideomycetes</taxon>
        <taxon>Pleosporomycetidae</taxon>
        <taxon>Pleosporales</taxon>
        <taxon>Pleosporineae</taxon>
        <taxon>Didymellaceae</taxon>
        <taxon>Ascochyta</taxon>
    </lineage>
</organism>
<dbReference type="Gene3D" id="1.10.45.10">
    <property type="entry name" value="Vanillyl-alcohol Oxidase, Chain A, domain 4"/>
    <property type="match status" value="1"/>
</dbReference>
<feature type="compositionally biased region" description="Polar residues" evidence="8">
    <location>
        <begin position="723"/>
        <end position="749"/>
    </location>
</feature>